<comment type="caution">
    <text evidence="1">The sequence shown here is derived from an EMBL/GenBank/DDBJ whole genome shotgun (WGS) entry which is preliminary data.</text>
</comment>
<organism evidence="1 2">
    <name type="scientific">Ilyodon furcidens</name>
    <name type="common">goldbreast splitfin</name>
    <dbReference type="NCBI Taxonomy" id="33524"/>
    <lineage>
        <taxon>Eukaryota</taxon>
        <taxon>Metazoa</taxon>
        <taxon>Chordata</taxon>
        <taxon>Craniata</taxon>
        <taxon>Vertebrata</taxon>
        <taxon>Euteleostomi</taxon>
        <taxon>Actinopterygii</taxon>
        <taxon>Neopterygii</taxon>
        <taxon>Teleostei</taxon>
        <taxon>Neoteleostei</taxon>
        <taxon>Acanthomorphata</taxon>
        <taxon>Ovalentaria</taxon>
        <taxon>Atherinomorphae</taxon>
        <taxon>Cyprinodontiformes</taxon>
        <taxon>Goodeidae</taxon>
        <taxon>Ilyodon</taxon>
    </lineage>
</organism>
<keyword evidence="2" id="KW-1185">Reference proteome</keyword>
<dbReference type="EMBL" id="JAHRIQ010001793">
    <property type="protein sequence ID" value="MEQ2221708.1"/>
    <property type="molecule type" value="Genomic_DNA"/>
</dbReference>
<evidence type="ECO:0000313" key="1">
    <source>
        <dbReference type="EMBL" id="MEQ2221708.1"/>
    </source>
</evidence>
<gene>
    <name evidence="1" type="ORF">ILYODFUR_018451</name>
</gene>
<evidence type="ECO:0000313" key="2">
    <source>
        <dbReference type="Proteomes" id="UP001482620"/>
    </source>
</evidence>
<reference evidence="1 2" key="1">
    <citation type="submission" date="2021-06" db="EMBL/GenBank/DDBJ databases">
        <authorList>
            <person name="Palmer J.M."/>
        </authorList>
    </citation>
    <scope>NUCLEOTIDE SEQUENCE [LARGE SCALE GENOMIC DNA]</scope>
    <source>
        <strain evidence="2">if_2019</strain>
        <tissue evidence="1">Muscle</tissue>
    </source>
</reference>
<accession>A0ABV0SQB1</accession>
<name>A0ABV0SQB1_9TELE</name>
<proteinExistence type="predicted"/>
<dbReference type="Proteomes" id="UP001482620">
    <property type="component" value="Unassembled WGS sequence"/>
</dbReference>
<sequence>MKTKEHSRQVRDKIMQNQGQIVKQCPKLRTCQRALFNPSSSNRKSMAQFKIHRSTAQVRCSVDRETISHGIPKSDFCGGVARSPKAIGNQICSLTNHVGYKKRMWRCSHQIRQKNLLSGYGTRLCGKNHPHWEP</sequence>
<protein>
    <submittedName>
        <fullName evidence="1">Uncharacterized protein</fullName>
    </submittedName>
</protein>